<comment type="caution">
    <text evidence="2">The sequence shown here is derived from an EMBL/GenBank/DDBJ whole genome shotgun (WGS) entry which is preliminary data.</text>
</comment>
<dbReference type="PROSITE" id="PS51094">
    <property type="entry name" value="PTS_EIIA_TYPE_2"/>
    <property type="match status" value="1"/>
</dbReference>
<accession>A0A645F772</accession>
<evidence type="ECO:0000259" key="1">
    <source>
        <dbReference type="PROSITE" id="PS51094"/>
    </source>
</evidence>
<dbReference type="EMBL" id="VSSQ01056198">
    <property type="protein sequence ID" value="MPN10057.1"/>
    <property type="molecule type" value="Genomic_DNA"/>
</dbReference>
<reference evidence="2" key="1">
    <citation type="submission" date="2019-08" db="EMBL/GenBank/DDBJ databases">
        <authorList>
            <person name="Kucharzyk K."/>
            <person name="Murdoch R.W."/>
            <person name="Higgins S."/>
            <person name="Loffler F."/>
        </authorList>
    </citation>
    <scope>NUCLEOTIDE SEQUENCE</scope>
</reference>
<dbReference type="Gene3D" id="3.40.930.10">
    <property type="entry name" value="Mannitol-specific EII, Chain A"/>
    <property type="match status" value="1"/>
</dbReference>
<dbReference type="GO" id="GO:0030295">
    <property type="term" value="F:protein kinase activator activity"/>
    <property type="evidence" value="ECO:0007669"/>
    <property type="project" value="TreeGrafter"/>
</dbReference>
<evidence type="ECO:0000313" key="2">
    <source>
        <dbReference type="EMBL" id="MPN10057.1"/>
    </source>
</evidence>
<sequence length="161" mass="17718">MDREENNTGAVVLHSLLSPERILVLKGRLSKKEVLLAMIETIAGDYCDRDDLEWGIFHRESLMSTGIGSGIAIPHVSLPNVEETRVAMALCPDGISDYQSQDAQPVRLVFMIVAGKNNQKPPLLKVLAKIGTLFYDGRLKAAFLAAHDPKTCMEILTRAES</sequence>
<organism evidence="2">
    <name type="scientific">bioreactor metagenome</name>
    <dbReference type="NCBI Taxonomy" id="1076179"/>
    <lineage>
        <taxon>unclassified sequences</taxon>
        <taxon>metagenomes</taxon>
        <taxon>ecological metagenomes</taxon>
    </lineage>
</organism>
<dbReference type="AlphaFoldDB" id="A0A645F772"/>
<dbReference type="InterPro" id="IPR016152">
    <property type="entry name" value="PTrfase/Anion_transptr"/>
</dbReference>
<dbReference type="InterPro" id="IPR002178">
    <property type="entry name" value="PTS_EIIA_type-2_dom"/>
</dbReference>
<name>A0A645F772_9ZZZZ</name>
<gene>
    <name evidence="2" type="primary">fruA_20</name>
    <name evidence="2" type="ORF">SDC9_157350</name>
</gene>
<dbReference type="CDD" id="cd00211">
    <property type="entry name" value="PTS_IIA_fru"/>
    <property type="match status" value="1"/>
</dbReference>
<dbReference type="PANTHER" id="PTHR47738:SF1">
    <property type="entry name" value="NITROGEN REGULATORY PROTEIN"/>
    <property type="match status" value="1"/>
</dbReference>
<dbReference type="PANTHER" id="PTHR47738">
    <property type="entry name" value="PTS SYSTEM FRUCTOSE-LIKE EIIA COMPONENT-RELATED"/>
    <property type="match status" value="1"/>
</dbReference>
<dbReference type="Pfam" id="PF00359">
    <property type="entry name" value="PTS_EIIA_2"/>
    <property type="match status" value="1"/>
</dbReference>
<protein>
    <submittedName>
        <fullName evidence="2">PTS system fructose-specific EIIABC component</fullName>
    </submittedName>
</protein>
<feature type="domain" description="PTS EIIA type-2" evidence="1">
    <location>
        <begin position="15"/>
        <end position="159"/>
    </location>
</feature>
<dbReference type="SUPFAM" id="SSF55804">
    <property type="entry name" value="Phoshotransferase/anion transport protein"/>
    <property type="match status" value="1"/>
</dbReference>
<dbReference type="InterPro" id="IPR051541">
    <property type="entry name" value="PTS_SugarTrans_NitroReg"/>
</dbReference>
<proteinExistence type="predicted"/>